<keyword evidence="1" id="KW-0812">Transmembrane</keyword>
<dbReference type="RefSeq" id="WP_168298093.1">
    <property type="nucleotide sequence ID" value="NZ_CP071605.1"/>
</dbReference>
<keyword evidence="1" id="KW-0472">Membrane</keyword>
<reference evidence="2 3" key="1">
    <citation type="submission" date="2024-06" db="EMBL/GenBank/DDBJ databases">
        <title>Genomic Encyclopedia of Type Strains, Phase IV (KMG-IV): sequencing the most valuable type-strain genomes for metagenomic binning, comparative biology and taxonomic classification.</title>
        <authorList>
            <person name="Goeker M."/>
        </authorList>
    </citation>
    <scope>NUCLEOTIDE SEQUENCE [LARGE SCALE GENOMIC DNA]</scope>
    <source>
        <strain evidence="2 3">DSM 29288</strain>
    </source>
</reference>
<name>A0ABV2MQF8_9HYPH</name>
<protein>
    <submittedName>
        <fullName evidence="2">Uncharacterized protein</fullName>
    </submittedName>
</protein>
<keyword evidence="1" id="KW-1133">Transmembrane helix</keyword>
<keyword evidence="3" id="KW-1185">Reference proteome</keyword>
<evidence type="ECO:0000313" key="3">
    <source>
        <dbReference type="Proteomes" id="UP001549077"/>
    </source>
</evidence>
<organism evidence="2 3">
    <name type="scientific">Rhizobium binae</name>
    <dbReference type="NCBI Taxonomy" id="1138190"/>
    <lineage>
        <taxon>Bacteria</taxon>
        <taxon>Pseudomonadati</taxon>
        <taxon>Pseudomonadota</taxon>
        <taxon>Alphaproteobacteria</taxon>
        <taxon>Hyphomicrobiales</taxon>
        <taxon>Rhizobiaceae</taxon>
        <taxon>Rhizobium/Agrobacterium group</taxon>
        <taxon>Rhizobium</taxon>
    </lineage>
</organism>
<evidence type="ECO:0000256" key="1">
    <source>
        <dbReference type="SAM" id="Phobius"/>
    </source>
</evidence>
<dbReference type="GeneID" id="91150942"/>
<sequence>MSDMERAGWSSFRPSKTLWFWSIVGASVLTTIVGFTWGGWVTSGRASTMAELAVRNARANLVADMCVHNFVSSSDAAENLKALKAKSSWQREDFIKDGGWTTIAGINDPVANAADTCADHLLNMKELPALAVTDS</sequence>
<feature type="transmembrane region" description="Helical" evidence="1">
    <location>
        <begin position="20"/>
        <end position="40"/>
    </location>
</feature>
<dbReference type="Proteomes" id="UP001549077">
    <property type="component" value="Unassembled WGS sequence"/>
</dbReference>
<accession>A0ABV2MQF8</accession>
<evidence type="ECO:0000313" key="2">
    <source>
        <dbReference type="EMBL" id="MET3757603.1"/>
    </source>
</evidence>
<proteinExistence type="predicted"/>
<gene>
    <name evidence="2" type="ORF">ABID08_004984</name>
</gene>
<comment type="caution">
    <text evidence="2">The sequence shown here is derived from an EMBL/GenBank/DDBJ whole genome shotgun (WGS) entry which is preliminary data.</text>
</comment>
<dbReference type="EMBL" id="JBEPMY010000019">
    <property type="protein sequence ID" value="MET3757603.1"/>
    <property type="molecule type" value="Genomic_DNA"/>
</dbReference>